<reference evidence="5" key="1">
    <citation type="journal article" date="2014" name="Genome Announc.">
        <title>De novo whole-genome sequence and genome annotation of Lichtheimia ramosa.</title>
        <authorList>
            <person name="Linde J."/>
            <person name="Schwartze V."/>
            <person name="Binder U."/>
            <person name="Lass-Florl C."/>
            <person name="Voigt K."/>
            <person name="Horn F."/>
        </authorList>
    </citation>
    <scope>NUCLEOTIDE SEQUENCE</scope>
    <source>
        <strain evidence="5">JMRC FSU:6197</strain>
    </source>
</reference>
<keyword evidence="1" id="KW-0819">tRNA processing</keyword>
<gene>
    <name evidence="5" type="ORF">LRAMOSA05096</name>
</gene>
<evidence type="ECO:0000256" key="4">
    <source>
        <dbReference type="ARBA" id="ARBA00038402"/>
    </source>
</evidence>
<dbReference type="Pfam" id="PF04032">
    <property type="entry name" value="Rpr2"/>
    <property type="match status" value="1"/>
</dbReference>
<proteinExistence type="inferred from homology"/>
<dbReference type="EMBL" id="LK023368">
    <property type="protein sequence ID" value="CDS12912.1"/>
    <property type="molecule type" value="Genomic_DNA"/>
</dbReference>
<dbReference type="GO" id="GO:0008033">
    <property type="term" value="P:tRNA processing"/>
    <property type="evidence" value="ECO:0007669"/>
    <property type="project" value="UniProtKB-KW"/>
</dbReference>
<dbReference type="Gene3D" id="6.20.50.20">
    <property type="match status" value="1"/>
</dbReference>
<evidence type="ECO:0000313" key="5">
    <source>
        <dbReference type="EMBL" id="CDS12912.1"/>
    </source>
</evidence>
<sequence length="107" mass="11884">MTTLVPPETATAQHGSLAPLGRYYNHTMKRISKRLLLRSDPSIKRTICKRCDTTLIPALTSTVRMKDHASIIHCKTCGTDKKLLAGSQVLFSQRSENIVEKGSKEAM</sequence>
<keyword evidence="3" id="KW-0862">Zinc</keyword>
<dbReference type="OrthoDB" id="128536at2759"/>
<keyword evidence="2" id="KW-0479">Metal-binding</keyword>
<evidence type="ECO:0000256" key="1">
    <source>
        <dbReference type="ARBA" id="ARBA00022694"/>
    </source>
</evidence>
<protein>
    <submittedName>
        <fullName evidence="5">Uncharacterized protein</fullName>
    </submittedName>
</protein>
<comment type="similarity">
    <text evidence="4">Belongs to the eukaryotic/archaeal RNase P protein component 4 family.</text>
</comment>
<dbReference type="GO" id="GO:0046872">
    <property type="term" value="F:metal ion binding"/>
    <property type="evidence" value="ECO:0007669"/>
    <property type="project" value="UniProtKB-KW"/>
</dbReference>
<evidence type="ECO:0000256" key="2">
    <source>
        <dbReference type="ARBA" id="ARBA00022723"/>
    </source>
</evidence>
<name>A0A077X1H6_9FUNG</name>
<dbReference type="AlphaFoldDB" id="A0A077X1H6"/>
<dbReference type="PANTHER" id="PTHR14742:SF0">
    <property type="entry name" value="RIBONUCLEASE P PROTEIN SUBUNIT P21"/>
    <property type="match status" value="1"/>
</dbReference>
<dbReference type="GO" id="GO:0005655">
    <property type="term" value="C:nucleolar ribonuclease P complex"/>
    <property type="evidence" value="ECO:0007669"/>
    <property type="project" value="TreeGrafter"/>
</dbReference>
<organism evidence="5">
    <name type="scientific">Lichtheimia ramosa</name>
    <dbReference type="NCBI Taxonomy" id="688394"/>
    <lineage>
        <taxon>Eukaryota</taxon>
        <taxon>Fungi</taxon>
        <taxon>Fungi incertae sedis</taxon>
        <taxon>Mucoromycota</taxon>
        <taxon>Mucoromycotina</taxon>
        <taxon>Mucoromycetes</taxon>
        <taxon>Mucorales</taxon>
        <taxon>Lichtheimiaceae</taxon>
        <taxon>Lichtheimia</taxon>
    </lineage>
</organism>
<accession>A0A077X1H6</accession>
<dbReference type="InterPro" id="IPR007175">
    <property type="entry name" value="Rpr2/Snm1/Rpp21"/>
</dbReference>
<dbReference type="PANTHER" id="PTHR14742">
    <property type="entry name" value="RIBONUCLEASE P SUBUNIT P21"/>
    <property type="match status" value="1"/>
</dbReference>
<evidence type="ECO:0000256" key="3">
    <source>
        <dbReference type="ARBA" id="ARBA00022833"/>
    </source>
</evidence>